<sequence length="505" mass="54987">MMEHTPLVSKKTTDVFDLQHEFWPYLSLAFQMALANIARIALTSIDSAFLGHLGTGALAGSSLATIWTQVPLFAVWAMASALVTLCGQAFGAKNYALMGVWFQMSLILVTLLSVPVFVWYWVLDVVLSRATDDLDIVALGVRFARLLSFSIWPTLAYACMRQYLQAMNIVAPTTIIGTIAIFLAIGANTFFIYGAGEWHGLGFDGSAIATVFASWFQPIALFLYAFTYRGYHKMAWDGWHWSAFTSDRWRTFLRMAVPLGINDGLTTLANSCMSLIAAQLGAQVLASNAILLTLWGMVWALFWGIGCSTQVKVANHLGAGHPNAARAASRLGFATIGAATVLVALATLLGRDLVLRVYTSDAALIAMSNDVLPLFVLAFCLDALEITMTAVLDGMGQMPFVSMVAFVAMWGIQLPFAYLFAIQWHCGFAGLWYGICLTAGFKLVVLTVKYTTIDWTQMAQNAMEAMEAPDAVDWTMPPLAIASPANVLLTPSNGWGRTKSHVSDI</sequence>
<dbReference type="RefSeq" id="XP_008608667.1">
    <property type="nucleotide sequence ID" value="XM_008610445.1"/>
</dbReference>
<accession>T0QIA3</accession>
<feature type="transmembrane region" description="Helical" evidence="2">
    <location>
        <begin position="169"/>
        <end position="193"/>
    </location>
</feature>
<evidence type="ECO:0000313" key="3">
    <source>
        <dbReference type="EMBL" id="EQC37734.1"/>
    </source>
</evidence>
<keyword evidence="4" id="KW-1185">Reference proteome</keyword>
<feature type="transmembrane region" description="Helical" evidence="2">
    <location>
        <begin position="143"/>
        <end position="160"/>
    </location>
</feature>
<dbReference type="STRING" id="1156394.T0QIA3"/>
<feature type="transmembrane region" description="Helical" evidence="2">
    <location>
        <begin position="104"/>
        <end position="123"/>
    </location>
</feature>
<dbReference type="GeneID" id="19945488"/>
<feature type="transmembrane region" description="Helical" evidence="2">
    <location>
        <begin position="73"/>
        <end position="92"/>
    </location>
</feature>
<dbReference type="OMA" id="GQWAIGI"/>
<evidence type="ECO:0000313" key="4">
    <source>
        <dbReference type="Proteomes" id="UP000030762"/>
    </source>
</evidence>
<dbReference type="Proteomes" id="UP000030762">
    <property type="component" value="Unassembled WGS sequence"/>
</dbReference>
<dbReference type="InParanoid" id="T0QIA3"/>
<dbReference type="GO" id="GO:0016020">
    <property type="term" value="C:membrane"/>
    <property type="evidence" value="ECO:0007669"/>
    <property type="project" value="InterPro"/>
</dbReference>
<feature type="transmembrane region" description="Helical" evidence="2">
    <location>
        <begin position="256"/>
        <end position="278"/>
    </location>
</feature>
<feature type="transmembrane region" description="Helical" evidence="2">
    <location>
        <begin position="22"/>
        <end position="42"/>
    </location>
</feature>
<evidence type="ECO:0000256" key="2">
    <source>
        <dbReference type="SAM" id="Phobius"/>
    </source>
</evidence>
<reference evidence="3 4" key="1">
    <citation type="submission" date="2012-04" db="EMBL/GenBank/DDBJ databases">
        <title>The Genome Sequence of Saprolegnia declina VS20.</title>
        <authorList>
            <consortium name="The Broad Institute Genome Sequencing Platform"/>
            <person name="Russ C."/>
            <person name="Nusbaum C."/>
            <person name="Tyler B."/>
            <person name="van West P."/>
            <person name="Dieguez-Uribeondo J."/>
            <person name="de Bruijn I."/>
            <person name="Tripathy S."/>
            <person name="Jiang R."/>
            <person name="Young S.K."/>
            <person name="Zeng Q."/>
            <person name="Gargeya S."/>
            <person name="Fitzgerald M."/>
            <person name="Haas B."/>
            <person name="Abouelleil A."/>
            <person name="Alvarado L."/>
            <person name="Arachchi H.M."/>
            <person name="Berlin A."/>
            <person name="Chapman S.B."/>
            <person name="Goldberg J."/>
            <person name="Griggs A."/>
            <person name="Gujja S."/>
            <person name="Hansen M."/>
            <person name="Howarth C."/>
            <person name="Imamovic A."/>
            <person name="Larimer J."/>
            <person name="McCowen C."/>
            <person name="Montmayeur A."/>
            <person name="Murphy C."/>
            <person name="Neiman D."/>
            <person name="Pearson M."/>
            <person name="Priest M."/>
            <person name="Roberts A."/>
            <person name="Saif S."/>
            <person name="Shea T."/>
            <person name="Sisk P."/>
            <person name="Sykes S."/>
            <person name="Wortman J."/>
            <person name="Nusbaum C."/>
            <person name="Birren B."/>
        </authorList>
    </citation>
    <scope>NUCLEOTIDE SEQUENCE [LARGE SCALE GENOMIC DNA]</scope>
    <source>
        <strain evidence="3 4">VS20</strain>
    </source>
</reference>
<feature type="transmembrane region" description="Helical" evidence="2">
    <location>
        <begin position="327"/>
        <end position="351"/>
    </location>
</feature>
<dbReference type="eggNOG" id="KOG1347">
    <property type="taxonomic scope" value="Eukaryota"/>
</dbReference>
<dbReference type="AlphaFoldDB" id="T0QIA3"/>
<feature type="transmembrane region" description="Helical" evidence="2">
    <location>
        <begin position="404"/>
        <end position="424"/>
    </location>
</feature>
<dbReference type="OrthoDB" id="65049at2759"/>
<evidence type="ECO:0008006" key="5">
    <source>
        <dbReference type="Google" id="ProtNLM"/>
    </source>
</evidence>
<dbReference type="Pfam" id="PF01554">
    <property type="entry name" value="MatE"/>
    <property type="match status" value="2"/>
</dbReference>
<dbReference type="VEuPathDB" id="FungiDB:SDRG_04761"/>
<feature type="transmembrane region" description="Helical" evidence="2">
    <location>
        <begin position="371"/>
        <end position="392"/>
    </location>
</feature>
<dbReference type="EMBL" id="JH767143">
    <property type="protein sequence ID" value="EQC37734.1"/>
    <property type="molecule type" value="Genomic_DNA"/>
</dbReference>
<feature type="transmembrane region" description="Helical" evidence="2">
    <location>
        <begin position="205"/>
        <end position="226"/>
    </location>
</feature>
<comment type="similarity">
    <text evidence="1">Belongs to the multi antimicrobial extrusion (MATE) (TC 2.A.66.1) family.</text>
</comment>
<keyword evidence="2" id="KW-1133">Transmembrane helix</keyword>
<organism evidence="3 4">
    <name type="scientific">Saprolegnia diclina (strain VS20)</name>
    <dbReference type="NCBI Taxonomy" id="1156394"/>
    <lineage>
        <taxon>Eukaryota</taxon>
        <taxon>Sar</taxon>
        <taxon>Stramenopiles</taxon>
        <taxon>Oomycota</taxon>
        <taxon>Saprolegniomycetes</taxon>
        <taxon>Saprolegniales</taxon>
        <taxon>Saprolegniaceae</taxon>
        <taxon>Saprolegnia</taxon>
    </lineage>
</organism>
<name>T0QIA3_SAPDV</name>
<gene>
    <name evidence="3" type="ORF">SDRG_04761</name>
</gene>
<protein>
    <recommendedName>
        <fullName evidence="5">MATE family multidrug resistance protein</fullName>
    </recommendedName>
</protein>
<dbReference type="GO" id="GO:0042910">
    <property type="term" value="F:xenobiotic transmembrane transporter activity"/>
    <property type="evidence" value="ECO:0007669"/>
    <property type="project" value="InterPro"/>
</dbReference>
<dbReference type="GO" id="GO:0015297">
    <property type="term" value="F:antiporter activity"/>
    <property type="evidence" value="ECO:0007669"/>
    <property type="project" value="InterPro"/>
</dbReference>
<keyword evidence="2" id="KW-0472">Membrane</keyword>
<keyword evidence="2" id="KW-0812">Transmembrane</keyword>
<feature type="transmembrane region" description="Helical" evidence="2">
    <location>
        <begin position="284"/>
        <end position="306"/>
    </location>
</feature>
<proteinExistence type="inferred from homology"/>
<feature type="transmembrane region" description="Helical" evidence="2">
    <location>
        <begin position="430"/>
        <end position="448"/>
    </location>
</feature>
<dbReference type="NCBIfam" id="TIGR00797">
    <property type="entry name" value="matE"/>
    <property type="match status" value="1"/>
</dbReference>
<dbReference type="PANTHER" id="PTHR11206">
    <property type="entry name" value="MULTIDRUG RESISTANCE PROTEIN"/>
    <property type="match status" value="1"/>
</dbReference>
<dbReference type="InterPro" id="IPR002528">
    <property type="entry name" value="MATE_fam"/>
</dbReference>
<evidence type="ECO:0000256" key="1">
    <source>
        <dbReference type="ARBA" id="ARBA00010199"/>
    </source>
</evidence>